<organism evidence="6 7">
    <name type="scientific">Brenthis ino</name>
    <name type="common">lesser marbled fritillary</name>
    <dbReference type="NCBI Taxonomy" id="405034"/>
    <lineage>
        <taxon>Eukaryota</taxon>
        <taxon>Metazoa</taxon>
        <taxon>Ecdysozoa</taxon>
        <taxon>Arthropoda</taxon>
        <taxon>Hexapoda</taxon>
        <taxon>Insecta</taxon>
        <taxon>Pterygota</taxon>
        <taxon>Neoptera</taxon>
        <taxon>Endopterygota</taxon>
        <taxon>Lepidoptera</taxon>
        <taxon>Glossata</taxon>
        <taxon>Ditrysia</taxon>
        <taxon>Papilionoidea</taxon>
        <taxon>Nymphalidae</taxon>
        <taxon>Heliconiinae</taxon>
        <taxon>Argynnini</taxon>
        <taxon>Brenthis</taxon>
    </lineage>
</organism>
<protein>
    <recommendedName>
        <fullName evidence="8">P21-activated protein kinase-interacting protein 1-like</fullName>
    </recommendedName>
</protein>
<keyword evidence="1 4" id="KW-0853">WD repeat</keyword>
<dbReference type="PROSITE" id="PS50082">
    <property type="entry name" value="WD_REPEATS_2"/>
    <property type="match status" value="2"/>
</dbReference>
<feature type="repeat" description="WD" evidence="4">
    <location>
        <begin position="124"/>
        <end position="158"/>
    </location>
</feature>
<proteinExistence type="predicted"/>
<dbReference type="EMBL" id="OV170228">
    <property type="protein sequence ID" value="CAH0729612.1"/>
    <property type="molecule type" value="Genomic_DNA"/>
</dbReference>
<dbReference type="SUPFAM" id="SSF50978">
    <property type="entry name" value="WD40 repeat-like"/>
    <property type="match status" value="1"/>
</dbReference>
<evidence type="ECO:0000256" key="3">
    <source>
        <dbReference type="ARBA" id="ARBA00045213"/>
    </source>
</evidence>
<feature type="non-terminal residue" evidence="6">
    <location>
        <position position="380"/>
    </location>
</feature>
<dbReference type="InterPro" id="IPR001680">
    <property type="entry name" value="WD40_rpt"/>
</dbReference>
<feature type="compositionally biased region" description="Basic and acidic residues" evidence="5">
    <location>
        <begin position="316"/>
        <end position="327"/>
    </location>
</feature>
<feature type="region of interest" description="Disordered" evidence="5">
    <location>
        <begin position="347"/>
        <end position="380"/>
    </location>
</feature>
<dbReference type="AlphaFoldDB" id="A0A8J9W942"/>
<dbReference type="Gene3D" id="2.130.10.10">
    <property type="entry name" value="YVTN repeat-like/Quinoprotein amine dehydrogenase"/>
    <property type="match status" value="2"/>
</dbReference>
<dbReference type="OrthoDB" id="308449at2759"/>
<feature type="region of interest" description="Disordered" evidence="5">
    <location>
        <begin position="301"/>
        <end position="327"/>
    </location>
</feature>
<dbReference type="PROSITE" id="PS50294">
    <property type="entry name" value="WD_REPEATS_REGION"/>
    <property type="match status" value="1"/>
</dbReference>
<dbReference type="PANTHER" id="PTHR44675:SF1">
    <property type="entry name" value="P21-ACTIVATED PROTEIN KINASE-INTERACTING PROTEIN 1"/>
    <property type="match status" value="1"/>
</dbReference>
<dbReference type="Proteomes" id="UP000838878">
    <property type="component" value="Chromosome 8"/>
</dbReference>
<dbReference type="InterPro" id="IPR019775">
    <property type="entry name" value="WD40_repeat_CS"/>
</dbReference>
<comment type="function">
    <text evidence="3">Negatively regulates the PAK1 kinase. PAK1 is a member of the PAK kinase family, which has been shown to play a positive role in the regulation of signaling pathways involving MAPK8 and RELA. PAK1 exists as an inactive homodimer, which is activated by binding of small GTPases such as CDC42 to an N-terminal regulatory domain. PAK1IP1 also binds to the N-terminus of PAK1, and inhibits the specific activation of PAK1 by CDC42. May be involved in ribosomal large subunit assembly.</text>
</comment>
<reference evidence="6" key="1">
    <citation type="submission" date="2021-12" db="EMBL/GenBank/DDBJ databases">
        <authorList>
            <person name="Martin H S."/>
        </authorList>
    </citation>
    <scope>NUCLEOTIDE SEQUENCE</scope>
</reference>
<dbReference type="PANTHER" id="PTHR44675">
    <property type="entry name" value="PAK1 INTERACTING PROTEIN 1"/>
    <property type="match status" value="1"/>
</dbReference>
<evidence type="ECO:0000313" key="7">
    <source>
        <dbReference type="Proteomes" id="UP000838878"/>
    </source>
</evidence>
<gene>
    <name evidence="6" type="ORF">BINO364_LOCUS14675</name>
</gene>
<dbReference type="InterPro" id="IPR036322">
    <property type="entry name" value="WD40_repeat_dom_sf"/>
</dbReference>
<evidence type="ECO:0008006" key="8">
    <source>
        <dbReference type="Google" id="ProtNLM"/>
    </source>
</evidence>
<dbReference type="InterPro" id="IPR051959">
    <property type="entry name" value="PAK1-Kinase_Regulator"/>
</dbReference>
<evidence type="ECO:0000256" key="5">
    <source>
        <dbReference type="SAM" id="MobiDB-lite"/>
    </source>
</evidence>
<accession>A0A8J9W942</accession>
<keyword evidence="7" id="KW-1185">Reference proteome</keyword>
<keyword evidence="2" id="KW-0677">Repeat</keyword>
<dbReference type="PROSITE" id="PS00678">
    <property type="entry name" value="WD_REPEATS_1"/>
    <property type="match status" value="1"/>
</dbReference>
<evidence type="ECO:0000313" key="6">
    <source>
        <dbReference type="EMBL" id="CAH0729612.1"/>
    </source>
</evidence>
<dbReference type="InterPro" id="IPR015943">
    <property type="entry name" value="WD40/YVTN_repeat-like_dom_sf"/>
</dbReference>
<feature type="repeat" description="WD" evidence="4">
    <location>
        <begin position="73"/>
        <end position="103"/>
    </location>
</feature>
<evidence type="ECO:0000256" key="1">
    <source>
        <dbReference type="ARBA" id="ARBA00022574"/>
    </source>
</evidence>
<dbReference type="Pfam" id="PF00400">
    <property type="entry name" value="WD40"/>
    <property type="match status" value="3"/>
</dbReference>
<sequence>MDEVIVGTYEGFLLGYSLRSEDEGTKLKQTFATHSHTASVRCVSVAGKFLASGGTDDKVVVIDLKTRKEHTVLMNHDGTINSVAFTHNGTHLLTGSDDGSIIVTRTGNWQIEKIWKKAHSGQPVTAIAIHPSDKLALSIGGDKTLRTWNLVKGRPAFTINLASKGVTLPTEIKFSPGGDRFSLISLQNVDVWTISKAGLEKRLTCNSKPSTVQWTDDDNLFVGLESGNIVRFTVSETKAQTYPAHKQRVKCVHYENGTLYSASSTGEIKSWSVDDDKLQEMCSANASCRITCVTLNRQSHFVKKEESDEENEEENESKNEDSDISENDAKMLKSALKRKAGAFVTISYDDIDNAEGNNETTTAKKSKKKKRNKKKNKNTE</sequence>
<feature type="compositionally biased region" description="Basic residues" evidence="5">
    <location>
        <begin position="364"/>
        <end position="380"/>
    </location>
</feature>
<evidence type="ECO:0000256" key="2">
    <source>
        <dbReference type="ARBA" id="ARBA00022737"/>
    </source>
</evidence>
<name>A0A8J9W942_9NEOP</name>
<evidence type="ECO:0000256" key="4">
    <source>
        <dbReference type="PROSITE-ProRule" id="PRU00221"/>
    </source>
</evidence>
<dbReference type="SMART" id="SM00320">
    <property type="entry name" value="WD40"/>
    <property type="match status" value="4"/>
</dbReference>